<dbReference type="Gene3D" id="1.10.260.40">
    <property type="entry name" value="lambda repressor-like DNA-binding domains"/>
    <property type="match status" value="1"/>
</dbReference>
<evidence type="ECO:0000313" key="3">
    <source>
        <dbReference type="Proteomes" id="UP000502196"/>
    </source>
</evidence>
<gene>
    <name evidence="2" type="ORF">COOX1_0660</name>
</gene>
<proteinExistence type="predicted"/>
<feature type="domain" description="HTH cro/C1-type" evidence="1">
    <location>
        <begin position="76"/>
        <end position="111"/>
    </location>
</feature>
<evidence type="ECO:0000313" key="2">
    <source>
        <dbReference type="EMBL" id="CAB3390932.1"/>
    </source>
</evidence>
<dbReference type="CDD" id="cd00093">
    <property type="entry name" value="HTH_XRE"/>
    <property type="match status" value="1"/>
</dbReference>
<dbReference type="InterPro" id="IPR010982">
    <property type="entry name" value="Lambda_DNA-bd_dom_sf"/>
</dbReference>
<dbReference type="InterPro" id="IPR001387">
    <property type="entry name" value="Cro/C1-type_HTH"/>
</dbReference>
<dbReference type="Pfam" id="PF01381">
    <property type="entry name" value="HTH_3"/>
    <property type="match status" value="1"/>
</dbReference>
<protein>
    <submittedName>
        <fullName evidence="2">Transcriptional regulator, XRE family (Modular protein)</fullName>
    </submittedName>
</protein>
<dbReference type="SUPFAM" id="SSF47413">
    <property type="entry name" value="lambda repressor-like DNA-binding domains"/>
    <property type="match status" value="1"/>
</dbReference>
<dbReference type="GO" id="GO:0003677">
    <property type="term" value="F:DNA binding"/>
    <property type="evidence" value="ECO:0007669"/>
    <property type="project" value="InterPro"/>
</dbReference>
<dbReference type="AlphaFoldDB" id="A0A6F9E3E2"/>
<accession>A0A6F9E3E2</accession>
<dbReference type="PROSITE" id="PS50943">
    <property type="entry name" value="HTH_CROC1"/>
    <property type="match status" value="1"/>
</dbReference>
<organism evidence="2 3">
    <name type="scientific">Kyrpidia spormannii</name>
    <dbReference type="NCBI Taxonomy" id="2055160"/>
    <lineage>
        <taxon>Bacteria</taxon>
        <taxon>Bacillati</taxon>
        <taxon>Bacillota</taxon>
        <taxon>Bacilli</taxon>
        <taxon>Bacillales</taxon>
        <taxon>Alicyclobacillaceae</taxon>
        <taxon>Kyrpidia</taxon>
    </lineage>
</organism>
<evidence type="ECO:0000259" key="1">
    <source>
        <dbReference type="PROSITE" id="PS50943"/>
    </source>
</evidence>
<name>A0A6F9E3E2_9BACL</name>
<dbReference type="EMBL" id="LR792683">
    <property type="protein sequence ID" value="CAB3390932.1"/>
    <property type="molecule type" value="Genomic_DNA"/>
</dbReference>
<sequence length="126" mass="14274">MRNDGRWWPTAFVRRLRHLRRPIRTLRTYLRKYRVSWIKICGSSSRTLLDADAARSQDRGFRCLLYSPTQCLPVGGVKQSAIARLETGNAVPRLDTLIRIADALDLRLELVPREAGSELSVALAGV</sequence>
<dbReference type="Proteomes" id="UP000502196">
    <property type="component" value="Chromosome"/>
</dbReference>
<reference evidence="2 3" key="1">
    <citation type="submission" date="2020-04" db="EMBL/GenBank/DDBJ databases">
        <authorList>
            <person name="Hogendoorn C."/>
        </authorList>
    </citation>
    <scope>NUCLEOTIDE SEQUENCE [LARGE SCALE GENOMIC DNA]</scope>
    <source>
        <strain evidence="2">COOX1</strain>
    </source>
</reference>